<evidence type="ECO:0000256" key="9">
    <source>
        <dbReference type="HAMAP-Rule" id="MF_03104"/>
    </source>
</evidence>
<keyword evidence="3 9" id="KW-1000">Mitochondrion outer membrane</keyword>
<gene>
    <name evidence="9" type="primary">MDM12</name>
    <name evidence="12" type="ORF">INT47_001532</name>
</gene>
<organism evidence="12 13">
    <name type="scientific">Mucor saturninus</name>
    <dbReference type="NCBI Taxonomy" id="64648"/>
    <lineage>
        <taxon>Eukaryota</taxon>
        <taxon>Fungi</taxon>
        <taxon>Fungi incertae sedis</taxon>
        <taxon>Mucoromycota</taxon>
        <taxon>Mucoromycotina</taxon>
        <taxon>Mucoromycetes</taxon>
        <taxon>Mucorales</taxon>
        <taxon>Mucorineae</taxon>
        <taxon>Mucoraceae</taxon>
        <taxon>Mucor</taxon>
    </lineage>
</organism>
<dbReference type="GO" id="GO:0045040">
    <property type="term" value="P:protein insertion into mitochondrial outer membrane"/>
    <property type="evidence" value="ECO:0007669"/>
    <property type="project" value="UniProtKB-UniRule"/>
</dbReference>
<evidence type="ECO:0000256" key="7">
    <source>
        <dbReference type="ARBA" id="ARBA00023128"/>
    </source>
</evidence>
<comment type="similarity">
    <text evidence="9">Belongs to the MDM12 family.</text>
</comment>
<comment type="function">
    <text evidence="9">Component of the ERMES/MDM complex, which serves as a molecular tether to connect the endoplasmic reticulum (ER) and mitochondria. Components of this complex are involved in the control of mitochondrial shape and protein biogenesis, and function in nonvesicular lipid trafficking between the ER and mitochondria. MDM12 is required for the interaction of the ER-resident membrane protein MMM1 and the outer mitochondrial membrane-resident beta-barrel protein MDM10. The MDM12-MMM1 subcomplex functions in the major beta-barrel assembly pathway that is responsible for biogenesis of all mitochondrial outer membrane beta-barrel proteins, and acts in a late step after the SAM complex. The MDM10-MDM12-MMM1 subcomplex further acts in the TOM40-specific pathway after the action of the MDM12-MMM1 complex. Essential for establishing and maintaining the structure of mitochondria and maintenance of mtDNA nucleoids.</text>
</comment>
<feature type="compositionally biased region" description="Low complexity" evidence="10">
    <location>
        <begin position="77"/>
        <end position="88"/>
    </location>
</feature>
<dbReference type="EMBL" id="JAEPRD010000116">
    <property type="protein sequence ID" value="KAG2198134.1"/>
    <property type="molecule type" value="Genomic_DNA"/>
</dbReference>
<sequence>MSLDIDWSKLDDTLAGHVQQFLNKHFQAIAKPSFIGDIEVTSFNWGNETPQVEIINITDPFPEFYEEEEGESSTPAPKSVSSPSTIVSVTPSLPPSEFFSDDGVGYNAARFSLNTPLSQQQRFNLIHSFHRSPFVAPQHPFNSSPVPALSSLAWQSRPPSVAEEDWIDDEEINPNISSLPPTSHSSSDKESTEMDFQVHMLISYKGDMNMTIVTELRMNYPSVMFMSLPINLNVKAIEFEATAVVAYIQSMNRVCVSMLEPEDTGIRKDIGMDSLLRNVHIETIVGDEQKQVLKNVGKIEKFIVDQLRKMLDDELVFPSYQLIQLQ</sequence>
<dbReference type="Pfam" id="PF26544">
    <property type="entry name" value="Mdm12"/>
    <property type="match status" value="2"/>
</dbReference>
<protein>
    <recommendedName>
        <fullName evidence="9">Mitochondrial distribution and morphology protein 12</fullName>
    </recommendedName>
    <alternativeName>
        <fullName evidence="9">Mitochondrial inheritance component MDM12</fullName>
    </alternativeName>
</protein>
<keyword evidence="7 9" id="KW-0496">Mitochondrion</keyword>
<feature type="region of interest" description="Disordered" evidence="10">
    <location>
        <begin position="65"/>
        <end position="88"/>
    </location>
</feature>
<evidence type="ECO:0000259" key="11">
    <source>
        <dbReference type="PROSITE" id="PS51847"/>
    </source>
</evidence>
<comment type="subcellular location">
    <subcellularLocation>
        <location evidence="1">Membrane</location>
    </subcellularLocation>
    <subcellularLocation>
        <location evidence="9">Mitochondrion outer membrane</location>
        <topology evidence="9">Peripheral membrane protein</topology>
        <orientation evidence="9">Cytoplasmic side</orientation>
    </subcellularLocation>
    <subcellularLocation>
        <location evidence="9">Endoplasmic reticulum membrane</location>
        <topology evidence="9">Peripheral membrane protein</topology>
        <orientation evidence="9">Cytoplasmic side</orientation>
    </subcellularLocation>
    <text evidence="9">The ERMES/MDM complex localizes to a few discrete foci (around 10 per single cell), that represent mitochondria-endoplasmic reticulum junctions. These foci are often found next to mtDNA nucleoids.</text>
</comment>
<evidence type="ECO:0000256" key="5">
    <source>
        <dbReference type="ARBA" id="ARBA00023055"/>
    </source>
</evidence>
<evidence type="ECO:0000256" key="6">
    <source>
        <dbReference type="ARBA" id="ARBA00023121"/>
    </source>
</evidence>
<feature type="region of interest" description="Disordered" evidence="10">
    <location>
        <begin position="170"/>
        <end position="191"/>
    </location>
</feature>
<keyword evidence="8 9" id="KW-0472">Membrane</keyword>
<dbReference type="PANTHER" id="PTHR28204:SF1">
    <property type="entry name" value="MITOCHONDRIAL DISTRIBUTION AND MORPHOLOGY PROTEIN 12"/>
    <property type="match status" value="1"/>
</dbReference>
<keyword evidence="5" id="KW-0445">Lipid transport</keyword>
<name>A0A8H7QSS4_9FUNG</name>
<dbReference type="OrthoDB" id="3356905at2759"/>
<dbReference type="CDD" id="cd21672">
    <property type="entry name" value="SMP_Mdm12"/>
    <property type="match status" value="1"/>
</dbReference>
<evidence type="ECO:0000256" key="1">
    <source>
        <dbReference type="ARBA" id="ARBA00004370"/>
    </source>
</evidence>
<keyword evidence="6" id="KW-0446">Lipid-binding</keyword>
<dbReference type="InterPro" id="IPR031468">
    <property type="entry name" value="SMP_LBD"/>
</dbReference>
<keyword evidence="13" id="KW-1185">Reference proteome</keyword>
<dbReference type="GO" id="GO:1990456">
    <property type="term" value="P:mitochondrion-endoplasmic reticulum membrane tethering"/>
    <property type="evidence" value="ECO:0007669"/>
    <property type="project" value="TreeGrafter"/>
</dbReference>
<evidence type="ECO:0000256" key="2">
    <source>
        <dbReference type="ARBA" id="ARBA00022448"/>
    </source>
</evidence>
<feature type="domain" description="SMP-LTD" evidence="11">
    <location>
        <begin position="1"/>
        <end position="326"/>
    </location>
</feature>
<dbReference type="GO" id="GO:0008289">
    <property type="term" value="F:lipid binding"/>
    <property type="evidence" value="ECO:0007669"/>
    <property type="project" value="UniProtKB-KW"/>
</dbReference>
<keyword evidence="4 9" id="KW-0256">Endoplasmic reticulum</keyword>
<accession>A0A8H7QSS4</accession>
<dbReference type="AlphaFoldDB" id="A0A8H7QSS4"/>
<evidence type="ECO:0000256" key="4">
    <source>
        <dbReference type="ARBA" id="ARBA00022824"/>
    </source>
</evidence>
<evidence type="ECO:0000313" key="12">
    <source>
        <dbReference type="EMBL" id="KAG2198134.1"/>
    </source>
</evidence>
<dbReference type="HAMAP" id="MF_03104">
    <property type="entry name" value="Mdm12"/>
    <property type="match status" value="1"/>
</dbReference>
<evidence type="ECO:0000256" key="8">
    <source>
        <dbReference type="ARBA" id="ARBA00023136"/>
    </source>
</evidence>
<comment type="subunit">
    <text evidence="9">Component of the ER-mitochondria encounter structure (ERMES) or MDM complex, composed of MMM1, MDM10, MDM12 and MDM34. A MMM1 homodimer associates with one molecule of MDM12 on each side in a pairwise head-to-tail manner, and the SMP-LTD domains of MMM1 and MDM12 generate a continuous hydrophobic tunnel for phospholipid trafficking.</text>
</comment>
<evidence type="ECO:0000313" key="13">
    <source>
        <dbReference type="Proteomes" id="UP000603453"/>
    </source>
</evidence>
<proteinExistence type="inferred from homology"/>
<dbReference type="Proteomes" id="UP000603453">
    <property type="component" value="Unassembled WGS sequence"/>
</dbReference>
<dbReference type="InterPro" id="IPR027532">
    <property type="entry name" value="Mdm12"/>
</dbReference>
<dbReference type="PANTHER" id="PTHR28204">
    <property type="entry name" value="MITOCHONDRIAL DISTRIBUTION AND MORPHOLOGY PROTEIN 12"/>
    <property type="match status" value="1"/>
</dbReference>
<evidence type="ECO:0000256" key="3">
    <source>
        <dbReference type="ARBA" id="ARBA00022787"/>
    </source>
</evidence>
<evidence type="ECO:0000256" key="10">
    <source>
        <dbReference type="SAM" id="MobiDB-lite"/>
    </source>
</evidence>
<comment type="caution">
    <text evidence="12">The sequence shown here is derived from an EMBL/GenBank/DDBJ whole genome shotgun (WGS) entry which is preliminary data.</text>
</comment>
<keyword evidence="2" id="KW-0813">Transport</keyword>
<dbReference type="GO" id="GO:0005789">
    <property type="term" value="C:endoplasmic reticulum membrane"/>
    <property type="evidence" value="ECO:0007669"/>
    <property type="project" value="UniProtKB-SubCell"/>
</dbReference>
<dbReference type="PROSITE" id="PS51847">
    <property type="entry name" value="SMP"/>
    <property type="match status" value="1"/>
</dbReference>
<reference evidence="12" key="1">
    <citation type="submission" date="2020-12" db="EMBL/GenBank/DDBJ databases">
        <title>Metabolic potential, ecology and presence of endohyphal bacteria is reflected in genomic diversity of Mucoromycotina.</title>
        <authorList>
            <person name="Muszewska A."/>
            <person name="Okrasinska A."/>
            <person name="Steczkiewicz K."/>
            <person name="Drgas O."/>
            <person name="Orlowska M."/>
            <person name="Perlinska-Lenart U."/>
            <person name="Aleksandrzak-Piekarczyk T."/>
            <person name="Szatraj K."/>
            <person name="Zielenkiewicz U."/>
            <person name="Pilsyk S."/>
            <person name="Malc E."/>
            <person name="Mieczkowski P."/>
            <person name="Kruszewska J.S."/>
            <person name="Biernat P."/>
            <person name="Pawlowska J."/>
        </authorList>
    </citation>
    <scope>NUCLEOTIDE SEQUENCE</scope>
    <source>
        <strain evidence="12">WA0000017839</strain>
    </source>
</reference>
<dbReference type="GO" id="GO:0032865">
    <property type="term" value="C:ERMES complex"/>
    <property type="evidence" value="ECO:0007669"/>
    <property type="project" value="UniProtKB-UniRule"/>
</dbReference>
<dbReference type="GO" id="GO:0015914">
    <property type="term" value="P:phospholipid transport"/>
    <property type="evidence" value="ECO:0007669"/>
    <property type="project" value="TreeGrafter"/>
</dbReference>